<reference evidence="2 3" key="1">
    <citation type="journal article" date="2020" name="Cell">
        <title>Large-Scale Comparative Analyses of Tick Genomes Elucidate Their Genetic Diversity and Vector Capacities.</title>
        <authorList>
            <consortium name="Tick Genome and Microbiome Consortium (TIGMIC)"/>
            <person name="Jia N."/>
            <person name="Wang J."/>
            <person name="Shi W."/>
            <person name="Du L."/>
            <person name="Sun Y."/>
            <person name="Zhan W."/>
            <person name="Jiang J.F."/>
            <person name="Wang Q."/>
            <person name="Zhang B."/>
            <person name="Ji P."/>
            <person name="Bell-Sakyi L."/>
            <person name="Cui X.M."/>
            <person name="Yuan T.T."/>
            <person name="Jiang B.G."/>
            <person name="Yang W.F."/>
            <person name="Lam T.T."/>
            <person name="Chang Q.C."/>
            <person name="Ding S.J."/>
            <person name="Wang X.J."/>
            <person name="Zhu J.G."/>
            <person name="Ruan X.D."/>
            <person name="Zhao L."/>
            <person name="Wei J.T."/>
            <person name="Ye R.Z."/>
            <person name="Que T.C."/>
            <person name="Du C.H."/>
            <person name="Zhou Y.H."/>
            <person name="Cheng J.X."/>
            <person name="Dai P.F."/>
            <person name="Guo W.B."/>
            <person name="Han X.H."/>
            <person name="Huang E.J."/>
            <person name="Li L.F."/>
            <person name="Wei W."/>
            <person name="Gao Y.C."/>
            <person name="Liu J.Z."/>
            <person name="Shao H.Z."/>
            <person name="Wang X."/>
            <person name="Wang C.C."/>
            <person name="Yang T.C."/>
            <person name="Huo Q.B."/>
            <person name="Li W."/>
            <person name="Chen H.Y."/>
            <person name="Chen S.E."/>
            <person name="Zhou L.G."/>
            <person name="Ni X.B."/>
            <person name="Tian J.H."/>
            <person name="Sheng Y."/>
            <person name="Liu T."/>
            <person name="Pan Y.S."/>
            <person name="Xia L.Y."/>
            <person name="Li J."/>
            <person name="Zhao F."/>
            <person name="Cao W.C."/>
        </authorList>
    </citation>
    <scope>NUCLEOTIDE SEQUENCE [LARGE SCALE GENOMIC DNA]</scope>
    <source>
        <strain evidence="2">HaeL-2018</strain>
    </source>
</reference>
<organism evidence="2 3">
    <name type="scientific">Haemaphysalis longicornis</name>
    <name type="common">Bush tick</name>
    <dbReference type="NCBI Taxonomy" id="44386"/>
    <lineage>
        <taxon>Eukaryota</taxon>
        <taxon>Metazoa</taxon>
        <taxon>Ecdysozoa</taxon>
        <taxon>Arthropoda</taxon>
        <taxon>Chelicerata</taxon>
        <taxon>Arachnida</taxon>
        <taxon>Acari</taxon>
        <taxon>Parasitiformes</taxon>
        <taxon>Ixodida</taxon>
        <taxon>Ixodoidea</taxon>
        <taxon>Ixodidae</taxon>
        <taxon>Haemaphysalinae</taxon>
        <taxon>Haemaphysalis</taxon>
    </lineage>
</organism>
<comment type="caution">
    <text evidence="2">The sequence shown here is derived from an EMBL/GenBank/DDBJ whole genome shotgun (WGS) entry which is preliminary data.</text>
</comment>
<evidence type="ECO:0000313" key="2">
    <source>
        <dbReference type="EMBL" id="KAH9372966.1"/>
    </source>
</evidence>
<evidence type="ECO:0000256" key="1">
    <source>
        <dbReference type="SAM" id="Phobius"/>
    </source>
</evidence>
<name>A0A9J6G3K3_HAELO</name>
<accession>A0A9J6G3K3</accession>
<dbReference type="AlphaFoldDB" id="A0A9J6G3K3"/>
<feature type="transmembrane region" description="Helical" evidence="1">
    <location>
        <begin position="6"/>
        <end position="25"/>
    </location>
</feature>
<dbReference type="OrthoDB" id="6502681at2759"/>
<gene>
    <name evidence="2" type="ORF">HPB48_017073</name>
</gene>
<dbReference type="EMBL" id="JABSTR010000006">
    <property type="protein sequence ID" value="KAH9372966.1"/>
    <property type="molecule type" value="Genomic_DNA"/>
</dbReference>
<proteinExistence type="predicted"/>
<keyword evidence="3" id="KW-1185">Reference proteome</keyword>
<dbReference type="VEuPathDB" id="VectorBase:HLOH_062415"/>
<keyword evidence="1" id="KW-0472">Membrane</keyword>
<evidence type="ECO:0000313" key="3">
    <source>
        <dbReference type="Proteomes" id="UP000821853"/>
    </source>
</evidence>
<sequence>MWQYTLMVSVGLALCTACIGIYTAFNKDVPMSERGLTTFYAISLAVDVVDIARLSQAMGDEVRNIITLTT</sequence>
<keyword evidence="1" id="KW-1133">Transmembrane helix</keyword>
<keyword evidence="1" id="KW-0812">Transmembrane</keyword>
<dbReference type="Proteomes" id="UP000821853">
    <property type="component" value="Chromosome 4"/>
</dbReference>
<protein>
    <submittedName>
        <fullName evidence="2">Uncharacterized protein</fullName>
    </submittedName>
</protein>